<gene>
    <name evidence="1" type="ORF">M5G21_06530</name>
</gene>
<accession>A0ABT5N7T8</accession>
<proteinExistence type="predicted"/>
<dbReference type="RefSeq" id="WP_162947772.1">
    <property type="nucleotide sequence ID" value="NZ_CP181251.1"/>
</dbReference>
<organism evidence="1 2">
    <name type="scientific">Pseudomonas shahriarae</name>
    <dbReference type="NCBI Taxonomy" id="2745512"/>
    <lineage>
        <taxon>Bacteria</taxon>
        <taxon>Pseudomonadati</taxon>
        <taxon>Pseudomonadota</taxon>
        <taxon>Gammaproteobacteria</taxon>
        <taxon>Pseudomonadales</taxon>
        <taxon>Pseudomonadaceae</taxon>
        <taxon>Pseudomonas</taxon>
    </lineage>
</organism>
<name>A0ABT5N7T8_9PSED</name>
<protein>
    <submittedName>
        <fullName evidence="1">Uncharacterized protein</fullName>
    </submittedName>
</protein>
<sequence>MFPSPYPKAEESRDWEMGVNVFKEGLFFNDDRLGICGYNPAFEAVPIVTSL</sequence>
<reference evidence="1" key="1">
    <citation type="submission" date="2022-05" db="EMBL/GenBank/DDBJ databases">
        <title>Novel Pseudomonas spp. Isolated from a Rainbow Trout Aquaculture Facility.</title>
        <authorList>
            <person name="Testerman T."/>
            <person name="Graf J."/>
        </authorList>
    </citation>
    <scope>NUCLEOTIDE SEQUENCE</scope>
    <source>
        <strain evidence="1">ID1050</strain>
    </source>
</reference>
<evidence type="ECO:0000313" key="2">
    <source>
        <dbReference type="Proteomes" id="UP001148189"/>
    </source>
</evidence>
<keyword evidence="2" id="KW-1185">Reference proteome</keyword>
<dbReference type="EMBL" id="JAMDHD010000013">
    <property type="protein sequence ID" value="MDD0984613.1"/>
    <property type="molecule type" value="Genomic_DNA"/>
</dbReference>
<dbReference type="Proteomes" id="UP001148189">
    <property type="component" value="Unassembled WGS sequence"/>
</dbReference>
<comment type="caution">
    <text evidence="1">The sequence shown here is derived from an EMBL/GenBank/DDBJ whole genome shotgun (WGS) entry which is preliminary data.</text>
</comment>
<evidence type="ECO:0000313" key="1">
    <source>
        <dbReference type="EMBL" id="MDD0984613.1"/>
    </source>
</evidence>